<keyword evidence="4" id="KW-1185">Reference proteome</keyword>
<name>A0A418SN19_9RHOB</name>
<dbReference type="EMBL" id="QZCG01000017">
    <property type="protein sequence ID" value="RJE82319.1"/>
    <property type="molecule type" value="Genomic_DNA"/>
</dbReference>
<dbReference type="Pfam" id="PF19029">
    <property type="entry name" value="DUF883_C"/>
    <property type="match status" value="1"/>
</dbReference>
<protein>
    <submittedName>
        <fullName evidence="3">DUF883 domain-containing protein</fullName>
    </submittedName>
</protein>
<dbReference type="GO" id="GO:0043022">
    <property type="term" value="F:ribosome binding"/>
    <property type="evidence" value="ECO:0007669"/>
    <property type="project" value="InterPro"/>
</dbReference>
<feature type="coiled-coil region" evidence="1">
    <location>
        <begin position="14"/>
        <end position="71"/>
    </location>
</feature>
<dbReference type="SUPFAM" id="SSF58113">
    <property type="entry name" value="Apolipoprotein A-I"/>
    <property type="match status" value="1"/>
</dbReference>
<sequence length="108" mass="11728">MATTTTSKKDTPTVDDLAAQLDTLRGDMSQLTELLADYGRDRAEQVGQSTMQRAAELRARAGQDVERLRARAGDIAHDAENFMHERPATTIGLAVALGFLVGLVSSRR</sequence>
<dbReference type="PANTHER" id="PTHR35893">
    <property type="entry name" value="INNER MEMBRANE PROTEIN-RELATED"/>
    <property type="match status" value="1"/>
</dbReference>
<keyword evidence="1" id="KW-0175">Coiled coil</keyword>
<organism evidence="3 4">
    <name type="scientific">Paracoccus onubensis</name>
    <dbReference type="NCBI Taxonomy" id="1675788"/>
    <lineage>
        <taxon>Bacteria</taxon>
        <taxon>Pseudomonadati</taxon>
        <taxon>Pseudomonadota</taxon>
        <taxon>Alphaproteobacteria</taxon>
        <taxon>Rhodobacterales</taxon>
        <taxon>Paracoccaceae</taxon>
        <taxon>Paracoccus</taxon>
    </lineage>
</organism>
<proteinExistence type="predicted"/>
<dbReference type="AlphaFoldDB" id="A0A418SN19"/>
<dbReference type="Proteomes" id="UP000284202">
    <property type="component" value="Unassembled WGS sequence"/>
</dbReference>
<comment type="caution">
    <text evidence="3">The sequence shown here is derived from an EMBL/GenBank/DDBJ whole genome shotgun (WGS) entry which is preliminary data.</text>
</comment>
<dbReference type="PANTHER" id="PTHR35893:SF3">
    <property type="entry name" value="INNER MEMBRANE PROTEIN"/>
    <property type="match status" value="1"/>
</dbReference>
<dbReference type="InterPro" id="IPR010279">
    <property type="entry name" value="YqjD/ElaB"/>
</dbReference>
<evidence type="ECO:0000313" key="3">
    <source>
        <dbReference type="EMBL" id="RJE82319.1"/>
    </source>
</evidence>
<evidence type="ECO:0000313" key="4">
    <source>
        <dbReference type="Proteomes" id="UP000284202"/>
    </source>
</evidence>
<feature type="domain" description="DUF883" evidence="2">
    <location>
        <begin position="79"/>
        <end position="108"/>
    </location>
</feature>
<reference evidence="4" key="1">
    <citation type="submission" date="2018-09" db="EMBL/GenBank/DDBJ databases">
        <title>Acidovorax cavernicola nov. sp. isolated from Gruta de las Maravillas (Aracena, Spain).</title>
        <authorList>
            <person name="Jurado V."/>
            <person name="Gutierrez-Patricio S."/>
            <person name="Gonzalez-Pimentel J.L."/>
            <person name="Miller A.Z."/>
            <person name="Laiz L."/>
            <person name="Saiz-Jimenez C."/>
        </authorList>
    </citation>
    <scope>NUCLEOTIDE SEQUENCE [LARGE SCALE GENOMIC DNA]</scope>
    <source>
        <strain evidence="4">1011MAR3C25</strain>
    </source>
</reference>
<accession>A0A418SN19</accession>
<evidence type="ECO:0000256" key="1">
    <source>
        <dbReference type="SAM" id="Coils"/>
    </source>
</evidence>
<evidence type="ECO:0000259" key="2">
    <source>
        <dbReference type="Pfam" id="PF19029"/>
    </source>
</evidence>
<gene>
    <name evidence="3" type="ORF">D3P04_20670</name>
</gene>
<dbReference type="RefSeq" id="WP_119751762.1">
    <property type="nucleotide sequence ID" value="NZ_JAUUTZ010000010.1"/>
</dbReference>
<dbReference type="InterPro" id="IPR043605">
    <property type="entry name" value="DUF883_C"/>
</dbReference>